<dbReference type="GO" id="GO:0006826">
    <property type="term" value="P:iron ion transport"/>
    <property type="evidence" value="ECO:0007669"/>
    <property type="project" value="InterPro"/>
</dbReference>
<dbReference type="Pfam" id="PF00210">
    <property type="entry name" value="Ferritin"/>
    <property type="match status" value="1"/>
</dbReference>
<comment type="catalytic activity">
    <reaction evidence="6">
        <text>4 Fe(2+) + O2 + 4 H(+) = 4 Fe(3+) + 2 H2O</text>
        <dbReference type="Rhea" id="RHEA:11148"/>
        <dbReference type="ChEBI" id="CHEBI:15377"/>
        <dbReference type="ChEBI" id="CHEBI:15378"/>
        <dbReference type="ChEBI" id="CHEBI:15379"/>
        <dbReference type="ChEBI" id="CHEBI:29033"/>
        <dbReference type="ChEBI" id="CHEBI:29034"/>
        <dbReference type="EC" id="1.16.3.1"/>
    </reaction>
</comment>
<feature type="binding site" evidence="5">
    <location>
        <position position="100"/>
    </location>
    <ligand>
        <name>Fe cation</name>
        <dbReference type="ChEBI" id="CHEBI:24875"/>
        <label>1</label>
    </ligand>
</feature>
<dbReference type="OrthoDB" id="186462at2759"/>
<evidence type="ECO:0000256" key="5">
    <source>
        <dbReference type="PIRSR" id="PIRSR601519-1"/>
    </source>
</evidence>
<feature type="binding site" evidence="5">
    <location>
        <position position="56"/>
    </location>
    <ligand>
        <name>Fe cation</name>
        <dbReference type="ChEBI" id="CHEBI:24875"/>
        <label>1</label>
    </ligand>
</feature>
<dbReference type="AlphaFoldDB" id="L2GJT4"/>
<dbReference type="Proteomes" id="UP000011082">
    <property type="component" value="Unassembled WGS sequence"/>
</dbReference>
<proteinExistence type="inferred from homology"/>
<reference evidence="9" key="1">
    <citation type="submission" date="2011-05" db="EMBL/GenBank/DDBJ databases">
        <title>The genome sequence of Vittaforma corneae strain ATCC 50505.</title>
        <authorList>
            <consortium name="The Broad Institute Genome Sequencing Platform"/>
            <person name="Cuomo C."/>
            <person name="Didier E."/>
            <person name="Bowers L."/>
            <person name="Young S.K."/>
            <person name="Zeng Q."/>
            <person name="Gargeya S."/>
            <person name="Fitzgerald M."/>
            <person name="Haas B."/>
            <person name="Abouelleil A."/>
            <person name="Alvarado L."/>
            <person name="Arachchi H.M."/>
            <person name="Berlin A."/>
            <person name="Chapman S.B."/>
            <person name="Gearin G."/>
            <person name="Goldberg J."/>
            <person name="Griggs A."/>
            <person name="Gujja S."/>
            <person name="Hansen M."/>
            <person name="Heiman D."/>
            <person name="Howarth C."/>
            <person name="Larimer J."/>
            <person name="Lui A."/>
            <person name="MacDonald P.J.P."/>
            <person name="McCowen C."/>
            <person name="Montmayeur A."/>
            <person name="Murphy C."/>
            <person name="Neiman D."/>
            <person name="Pearson M."/>
            <person name="Priest M."/>
            <person name="Roberts A."/>
            <person name="Saif S."/>
            <person name="Shea T."/>
            <person name="Sisk P."/>
            <person name="Stolte C."/>
            <person name="Sykes S."/>
            <person name="Wortman J."/>
            <person name="Nusbaum C."/>
            <person name="Birren B."/>
        </authorList>
    </citation>
    <scope>NUCLEOTIDE SEQUENCE [LARGE SCALE GENOMIC DNA]</scope>
    <source>
        <strain evidence="9">ATCC 50505</strain>
    </source>
</reference>
<dbReference type="Gene3D" id="1.20.1260.10">
    <property type="match status" value="1"/>
</dbReference>
<evidence type="ECO:0000256" key="6">
    <source>
        <dbReference type="RuleBase" id="RU361145"/>
    </source>
</evidence>
<organism evidence="8 9">
    <name type="scientific">Vittaforma corneae (strain ATCC 50505)</name>
    <name type="common">Microsporidian parasite</name>
    <name type="synonym">Nosema corneum</name>
    <dbReference type="NCBI Taxonomy" id="993615"/>
    <lineage>
        <taxon>Eukaryota</taxon>
        <taxon>Fungi</taxon>
        <taxon>Fungi incertae sedis</taxon>
        <taxon>Microsporidia</taxon>
        <taxon>Nosematidae</taxon>
        <taxon>Vittaforma</taxon>
    </lineage>
</organism>
<evidence type="ECO:0000313" key="9">
    <source>
        <dbReference type="Proteomes" id="UP000011082"/>
    </source>
</evidence>
<comment type="similarity">
    <text evidence="1 6">Belongs to the ferritin family.</text>
</comment>
<feature type="binding site" evidence="5">
    <location>
        <position position="133"/>
    </location>
    <ligand>
        <name>Fe cation</name>
        <dbReference type="ChEBI" id="CHEBI:24875"/>
        <label>1</label>
    </ligand>
</feature>
<evidence type="ECO:0000256" key="1">
    <source>
        <dbReference type="ARBA" id="ARBA00007513"/>
    </source>
</evidence>
<dbReference type="InterPro" id="IPR001519">
    <property type="entry name" value="Ferritin"/>
</dbReference>
<dbReference type="InterPro" id="IPR009078">
    <property type="entry name" value="Ferritin-like_SF"/>
</dbReference>
<dbReference type="EMBL" id="JH370150">
    <property type="protein sequence ID" value="ELA41096.1"/>
    <property type="molecule type" value="Genomic_DNA"/>
</dbReference>
<evidence type="ECO:0000259" key="7">
    <source>
        <dbReference type="PROSITE" id="PS50905"/>
    </source>
</evidence>
<dbReference type="InterPro" id="IPR008331">
    <property type="entry name" value="Ferritin_DPS_dom"/>
</dbReference>
<accession>L2GJT4</accession>
<evidence type="ECO:0000256" key="3">
    <source>
        <dbReference type="ARBA" id="ARBA00022723"/>
    </source>
</evidence>
<evidence type="ECO:0000313" key="8">
    <source>
        <dbReference type="EMBL" id="ELA41096.1"/>
    </source>
</evidence>
<dbReference type="RefSeq" id="XP_007605334.1">
    <property type="nucleotide sequence ID" value="XM_007605272.1"/>
</dbReference>
<dbReference type="OMA" id="ENDLYTH"/>
<evidence type="ECO:0000256" key="2">
    <source>
        <dbReference type="ARBA" id="ARBA00022434"/>
    </source>
</evidence>
<name>L2GJT4_VITCO</name>
<dbReference type="GO" id="GO:0005737">
    <property type="term" value="C:cytoplasm"/>
    <property type="evidence" value="ECO:0007669"/>
    <property type="project" value="TreeGrafter"/>
</dbReference>
<dbReference type="InParanoid" id="L2GJT4"/>
<keyword evidence="9" id="KW-1185">Reference proteome</keyword>
<evidence type="ECO:0000256" key="4">
    <source>
        <dbReference type="ARBA" id="ARBA00023004"/>
    </source>
</evidence>
<sequence length="174" mass="20496">MDSQKWMMRLSELLSNAVNLEHQAFYFYLAAGIHFDSPAMSLLNLRDFFYGESDDELKHARILIEFINQRGLGLKLENIATEDLKSLSIQEIFEKAEAFEQAVLDHYKMIQKEADEVGDYATTQFIDYFLDKQVREVKEFHDRAMNARRCSCPLGEFIFDQSFSRKQKLKKFKQ</sequence>
<dbReference type="GO" id="GO:0004322">
    <property type="term" value="F:ferroxidase activity"/>
    <property type="evidence" value="ECO:0007669"/>
    <property type="project" value="UniProtKB-EC"/>
</dbReference>
<dbReference type="STRING" id="993615.L2GJT4"/>
<dbReference type="HOGENOM" id="CLU_065681_4_2_1"/>
<keyword evidence="4 5" id="KW-0408">Iron</keyword>
<dbReference type="PANTHER" id="PTHR11431:SF127">
    <property type="entry name" value="BACTERIAL NON-HEME FERRITIN"/>
    <property type="match status" value="1"/>
</dbReference>
<dbReference type="InterPro" id="IPR012347">
    <property type="entry name" value="Ferritin-like"/>
</dbReference>
<gene>
    <name evidence="8" type="ORF">VICG_01889</name>
</gene>
<dbReference type="GO" id="GO:0006879">
    <property type="term" value="P:intracellular iron ion homeostasis"/>
    <property type="evidence" value="ECO:0007669"/>
    <property type="project" value="UniProtKB-KW"/>
</dbReference>
<feature type="binding site" evidence="5">
    <location>
        <position position="21"/>
    </location>
    <ligand>
        <name>Fe cation</name>
        <dbReference type="ChEBI" id="CHEBI:24875"/>
        <label>1</label>
    </ligand>
</feature>
<feature type="binding site" evidence="5">
    <location>
        <position position="59"/>
    </location>
    <ligand>
        <name>Fe cation</name>
        <dbReference type="ChEBI" id="CHEBI:24875"/>
        <label>1</label>
    </ligand>
</feature>
<dbReference type="PANTHER" id="PTHR11431">
    <property type="entry name" value="FERRITIN"/>
    <property type="match status" value="1"/>
</dbReference>
<dbReference type="SUPFAM" id="SSF47240">
    <property type="entry name" value="Ferritin-like"/>
    <property type="match status" value="1"/>
</dbReference>
<dbReference type="PROSITE" id="PS50905">
    <property type="entry name" value="FERRITIN_LIKE"/>
    <property type="match status" value="1"/>
</dbReference>
<keyword evidence="6" id="KW-0560">Oxidoreductase</keyword>
<dbReference type="InterPro" id="IPR009040">
    <property type="entry name" value="Ferritin-like_diiron"/>
</dbReference>
<dbReference type="GO" id="GO:0008198">
    <property type="term" value="F:ferrous iron binding"/>
    <property type="evidence" value="ECO:0007669"/>
    <property type="project" value="TreeGrafter"/>
</dbReference>
<protein>
    <recommendedName>
        <fullName evidence="6">Ferritin</fullName>
        <ecNumber evidence="6">1.16.3.1</ecNumber>
    </recommendedName>
</protein>
<dbReference type="EC" id="1.16.3.1" evidence="6"/>
<keyword evidence="3 5" id="KW-0479">Metal-binding</keyword>
<dbReference type="VEuPathDB" id="MicrosporidiaDB:VICG_01889"/>
<dbReference type="GO" id="GO:0008199">
    <property type="term" value="F:ferric iron binding"/>
    <property type="evidence" value="ECO:0007669"/>
    <property type="project" value="InterPro"/>
</dbReference>
<keyword evidence="2 6" id="KW-0409">Iron storage</keyword>
<dbReference type="GeneID" id="19882599"/>
<comment type="function">
    <text evidence="6">Stores iron in a soluble, non-toxic, readily available form. Important for iron homeostasis. Iron is taken up in the ferrous form and deposited as ferric hydroxides after oxidation.</text>
</comment>
<feature type="domain" description="Ferritin-like diiron" evidence="7">
    <location>
        <begin position="4"/>
        <end position="151"/>
    </location>
</feature>